<reference evidence="2" key="1">
    <citation type="journal article" date="2022" name="Nat. Commun.">
        <title>Chromosome evolution and the genetic basis of agronomically important traits in greater yam.</title>
        <authorList>
            <person name="Bredeson J.V."/>
            <person name="Lyons J.B."/>
            <person name="Oniyinde I.O."/>
            <person name="Okereke N.R."/>
            <person name="Kolade O."/>
            <person name="Nnabue I."/>
            <person name="Nwadili C.O."/>
            <person name="Hribova E."/>
            <person name="Parker M."/>
            <person name="Nwogha J."/>
            <person name="Shu S."/>
            <person name="Carlson J."/>
            <person name="Kariba R."/>
            <person name="Muthemba S."/>
            <person name="Knop K."/>
            <person name="Barton G.J."/>
            <person name="Sherwood A.V."/>
            <person name="Lopez-Montes A."/>
            <person name="Asiedu R."/>
            <person name="Jamnadass R."/>
            <person name="Muchugi A."/>
            <person name="Goodstein D."/>
            <person name="Egesi C.N."/>
            <person name="Featherston J."/>
            <person name="Asfaw A."/>
            <person name="Simpson G.G."/>
            <person name="Dolezel J."/>
            <person name="Hendre P.S."/>
            <person name="Van Deynze A."/>
            <person name="Kumar P.L."/>
            <person name="Obidiegwu J.E."/>
            <person name="Bhattacharjee R."/>
            <person name="Rokhsar D.S."/>
        </authorList>
    </citation>
    <scope>NUCLEOTIDE SEQUENCE [LARGE SCALE GENOMIC DNA]</scope>
    <source>
        <strain evidence="2">cv. TDa95/00328</strain>
    </source>
</reference>
<evidence type="ECO:0000313" key="2">
    <source>
        <dbReference type="Proteomes" id="UP000827976"/>
    </source>
</evidence>
<sequence>MYEPKDSNIYHPPPPQEPRVATGIPIQMPGMSSLQVQSQQNVSWSTGLCGCCDDVGNCCITFCCPCITFGQIAEIVDRGSTSCGVSGAIYLLLMFTIGCQCVYSCFYRKKMRSQYSLSSSPCNDCLVHCCCESCALCQEYRELKQRGFDMNMGWQANMENQGLGQAVLPPNVQGGMIR</sequence>
<accession>A0ACB7VYN1</accession>
<keyword evidence="2" id="KW-1185">Reference proteome</keyword>
<gene>
    <name evidence="1" type="ORF">IHE45_06G078800</name>
</gene>
<organism evidence="1 2">
    <name type="scientific">Dioscorea alata</name>
    <name type="common">Purple yam</name>
    <dbReference type="NCBI Taxonomy" id="55571"/>
    <lineage>
        <taxon>Eukaryota</taxon>
        <taxon>Viridiplantae</taxon>
        <taxon>Streptophyta</taxon>
        <taxon>Embryophyta</taxon>
        <taxon>Tracheophyta</taxon>
        <taxon>Spermatophyta</taxon>
        <taxon>Magnoliopsida</taxon>
        <taxon>Liliopsida</taxon>
        <taxon>Dioscoreales</taxon>
        <taxon>Dioscoreaceae</taxon>
        <taxon>Dioscorea</taxon>
    </lineage>
</organism>
<proteinExistence type="predicted"/>
<dbReference type="EMBL" id="CM037016">
    <property type="protein sequence ID" value="KAH7679740.1"/>
    <property type="molecule type" value="Genomic_DNA"/>
</dbReference>
<protein>
    <submittedName>
        <fullName evidence="1">PLAC8 motif-containing protein</fullName>
    </submittedName>
</protein>
<comment type="caution">
    <text evidence="1">The sequence shown here is derived from an EMBL/GenBank/DDBJ whole genome shotgun (WGS) entry which is preliminary data.</text>
</comment>
<name>A0ACB7VYN1_DIOAL</name>
<evidence type="ECO:0000313" key="1">
    <source>
        <dbReference type="EMBL" id="KAH7679740.1"/>
    </source>
</evidence>
<dbReference type="Proteomes" id="UP000827976">
    <property type="component" value="Chromosome 6"/>
</dbReference>